<organism evidence="1 2">
    <name type="scientific">Dorea formicigenerans</name>
    <dbReference type="NCBI Taxonomy" id="39486"/>
    <lineage>
        <taxon>Bacteria</taxon>
        <taxon>Bacillati</taxon>
        <taxon>Bacillota</taxon>
        <taxon>Clostridia</taxon>
        <taxon>Lachnospirales</taxon>
        <taxon>Lachnospiraceae</taxon>
        <taxon>Dorea</taxon>
    </lineage>
</organism>
<protein>
    <submittedName>
        <fullName evidence="1">Uncharacterized protein</fullName>
    </submittedName>
</protein>
<reference evidence="1 2" key="1">
    <citation type="submission" date="2019-07" db="EMBL/GenBank/DDBJ databases">
        <authorList>
            <person name="Hibberd C M."/>
            <person name="Gehrig L. J."/>
            <person name="Chang H.-W."/>
            <person name="Venkatesh S."/>
        </authorList>
    </citation>
    <scope>NUCLEOTIDE SEQUENCE [LARGE SCALE GENOMIC DNA]</scope>
    <source>
        <strain evidence="1">Dorea_formicigenerans_SSTS_Bg7063</strain>
    </source>
</reference>
<name>A0A564UV27_9FIRM</name>
<dbReference type="RefSeq" id="WP_022278454.1">
    <property type="nucleotide sequence ID" value="NZ_CABHNI010000061.1"/>
</dbReference>
<sequence>MLSKKPLQIDELVIKVHDNEKIQKNIGRIFRKHNIVEYKSPEDYLTINDFYKVYGYCCFYQSDTEHVCEIPPEELTITFICNHYMKKKRIQSCIRQRWK</sequence>
<dbReference type="EMBL" id="CABHNI010000061">
    <property type="protein sequence ID" value="VUX23416.1"/>
    <property type="molecule type" value="Genomic_DNA"/>
</dbReference>
<dbReference type="Proteomes" id="UP000358366">
    <property type="component" value="Unassembled WGS sequence"/>
</dbReference>
<evidence type="ECO:0000313" key="2">
    <source>
        <dbReference type="Proteomes" id="UP000358366"/>
    </source>
</evidence>
<gene>
    <name evidence="1" type="ORF">DFSSTS7063_03277</name>
</gene>
<evidence type="ECO:0000313" key="1">
    <source>
        <dbReference type="EMBL" id="VUX23416.1"/>
    </source>
</evidence>
<dbReference type="AlphaFoldDB" id="A0A564UV27"/>
<accession>A0A564UV27</accession>
<proteinExistence type="predicted"/>